<keyword evidence="2" id="KW-0521">NADP</keyword>
<dbReference type="OrthoDB" id="417891at2759"/>
<evidence type="ECO:0000256" key="3">
    <source>
        <dbReference type="ARBA" id="ARBA00023002"/>
    </source>
</evidence>
<dbReference type="CDD" id="cd05233">
    <property type="entry name" value="SDR_c"/>
    <property type="match status" value="1"/>
</dbReference>
<dbReference type="SUPFAM" id="SSF51735">
    <property type="entry name" value="NAD(P)-binding Rossmann-fold domains"/>
    <property type="match status" value="1"/>
</dbReference>
<dbReference type="PANTHER" id="PTHR42760">
    <property type="entry name" value="SHORT-CHAIN DEHYDROGENASES/REDUCTASES FAMILY MEMBER"/>
    <property type="match status" value="1"/>
</dbReference>
<dbReference type="GO" id="GO:0048038">
    <property type="term" value="F:quinone binding"/>
    <property type="evidence" value="ECO:0007669"/>
    <property type="project" value="TreeGrafter"/>
</dbReference>
<dbReference type="Gene3D" id="3.40.50.720">
    <property type="entry name" value="NAD(P)-binding Rossmann-like Domain"/>
    <property type="match status" value="1"/>
</dbReference>
<dbReference type="STRING" id="329884.A0A4U0XBB0"/>
<evidence type="ECO:0000313" key="4">
    <source>
        <dbReference type="EMBL" id="TKA72758.1"/>
    </source>
</evidence>
<keyword evidence="5" id="KW-1185">Reference proteome</keyword>
<dbReference type="PANTHER" id="PTHR42760:SF127">
    <property type="entry name" value="3-KETOACYL-ACYL CARRIER PROTEIN REDUCTASE-RELATED"/>
    <property type="match status" value="1"/>
</dbReference>
<dbReference type="PRINTS" id="PR00080">
    <property type="entry name" value="SDRFAMILY"/>
</dbReference>
<dbReference type="PROSITE" id="PS00061">
    <property type="entry name" value="ADH_SHORT"/>
    <property type="match status" value="1"/>
</dbReference>
<dbReference type="InterPro" id="IPR020904">
    <property type="entry name" value="Sc_DH/Rdtase_CS"/>
</dbReference>
<sequence length="267" mass="28284">MQQQRRVALITGATGGIGAATAIAFAKTGQYDLALHYDNASPEKRDTLRSQIEALAPAPDPDTGAPISGQPRVEFYQADMSDFASVRKLHEDVTDTFHKVDVLFNNAGSTLGHQGVKSLADVPLEVFESAWRVNTGSAILLTQLCLPEMEAQGWGRVVFDSSVAALTGGSVGPHYASSKSGLHGFVHWLAGSVARKGITVNAVAPALITGTGMMGEADGEAAKRMAERIPVGRTGRPEEIADTVLWMVNTAYVTNKIITVDGGMYPC</sequence>
<protein>
    <submittedName>
        <fullName evidence="4">Uncharacterized protein</fullName>
    </submittedName>
</protein>
<dbReference type="Proteomes" id="UP000309340">
    <property type="component" value="Unassembled WGS sequence"/>
</dbReference>
<keyword evidence="3" id="KW-0560">Oxidoreductase</keyword>
<comment type="caution">
    <text evidence="4">The sequence shown here is derived from an EMBL/GenBank/DDBJ whole genome shotgun (WGS) entry which is preliminary data.</text>
</comment>
<gene>
    <name evidence="4" type="ORF">B0A55_06842</name>
</gene>
<dbReference type="InterPro" id="IPR036291">
    <property type="entry name" value="NAD(P)-bd_dom_sf"/>
</dbReference>
<comment type="similarity">
    <text evidence="1">Belongs to the short-chain dehydrogenases/reductases (SDR) family.</text>
</comment>
<evidence type="ECO:0000256" key="1">
    <source>
        <dbReference type="ARBA" id="ARBA00006484"/>
    </source>
</evidence>
<dbReference type="GO" id="GO:0016616">
    <property type="term" value="F:oxidoreductase activity, acting on the CH-OH group of donors, NAD or NADP as acceptor"/>
    <property type="evidence" value="ECO:0007669"/>
    <property type="project" value="TreeGrafter"/>
</dbReference>
<organism evidence="4 5">
    <name type="scientific">Friedmanniomyces simplex</name>
    <dbReference type="NCBI Taxonomy" id="329884"/>
    <lineage>
        <taxon>Eukaryota</taxon>
        <taxon>Fungi</taxon>
        <taxon>Dikarya</taxon>
        <taxon>Ascomycota</taxon>
        <taxon>Pezizomycotina</taxon>
        <taxon>Dothideomycetes</taxon>
        <taxon>Dothideomycetidae</taxon>
        <taxon>Mycosphaerellales</taxon>
        <taxon>Teratosphaeriaceae</taxon>
        <taxon>Friedmanniomyces</taxon>
    </lineage>
</organism>
<evidence type="ECO:0000313" key="5">
    <source>
        <dbReference type="Proteomes" id="UP000309340"/>
    </source>
</evidence>
<name>A0A4U0XBB0_9PEZI</name>
<dbReference type="GO" id="GO:0006633">
    <property type="term" value="P:fatty acid biosynthetic process"/>
    <property type="evidence" value="ECO:0007669"/>
    <property type="project" value="TreeGrafter"/>
</dbReference>
<dbReference type="FunFam" id="3.40.50.720:FF:000173">
    <property type="entry name" value="3-oxoacyl-[acyl-carrier protein] reductase"/>
    <property type="match status" value="1"/>
</dbReference>
<dbReference type="AlphaFoldDB" id="A0A4U0XBB0"/>
<dbReference type="EMBL" id="NAJQ01000294">
    <property type="protein sequence ID" value="TKA72758.1"/>
    <property type="molecule type" value="Genomic_DNA"/>
</dbReference>
<reference evidence="4 5" key="1">
    <citation type="submission" date="2017-03" db="EMBL/GenBank/DDBJ databases">
        <title>Genomes of endolithic fungi from Antarctica.</title>
        <authorList>
            <person name="Coleine C."/>
            <person name="Masonjones S."/>
            <person name="Stajich J.E."/>
        </authorList>
    </citation>
    <scope>NUCLEOTIDE SEQUENCE [LARGE SCALE GENOMIC DNA]</scope>
    <source>
        <strain evidence="4 5">CCFEE 5184</strain>
    </source>
</reference>
<dbReference type="InterPro" id="IPR002347">
    <property type="entry name" value="SDR_fam"/>
</dbReference>
<dbReference type="Pfam" id="PF13561">
    <property type="entry name" value="adh_short_C2"/>
    <property type="match status" value="1"/>
</dbReference>
<evidence type="ECO:0000256" key="2">
    <source>
        <dbReference type="ARBA" id="ARBA00022857"/>
    </source>
</evidence>
<proteinExistence type="inferred from homology"/>
<dbReference type="PRINTS" id="PR00081">
    <property type="entry name" value="GDHRDH"/>
</dbReference>
<accession>A0A4U0XBB0</accession>